<dbReference type="VEuPathDB" id="PlasmoDB:PocGH01_00186300"/>
<feature type="transmembrane region" description="Helical" evidence="2">
    <location>
        <begin position="283"/>
        <end position="308"/>
    </location>
</feature>
<evidence type="ECO:0000256" key="2">
    <source>
        <dbReference type="SAM" id="Phobius"/>
    </source>
</evidence>
<sequence length="355" mass="41946">MEELPYFDEDHRLTNLNNNFSTLEDLFLYKYYKKISEDGDIETDKLYCESIIQFKDEFSGVQIYDLCAKLRRNFKIISANNDDKLSEEDTCRYLKLWLNDEIIHYRFDNNTILSIKENWDNIKSESNFTHENCNDDFLNNGNDNFISRNKDAFQVIEIICEYLKLTNGDIKIPDMNEWNVIRNSLRNEYIFDNFSTYKKISEECSGENTTPSLCSIYNKCKSKYKERLIELENKINQENIAVEKQILNAEVAERSFLSKLREVGRIFGIDELMTSGSTTSITVIGLLVGIFLLLLILYKFTPFGSFLISRIRKMKRMLNKEDEEPDELFLYTCESESNNMDRSPYRMSYQSEGYF</sequence>
<accession>A0A1A8WHC7</accession>
<name>A0A1A8WHC7_PLAOA</name>
<feature type="coiled-coil region" evidence="1">
    <location>
        <begin position="221"/>
        <end position="248"/>
    </location>
</feature>
<evidence type="ECO:0000256" key="1">
    <source>
        <dbReference type="SAM" id="Coils"/>
    </source>
</evidence>
<protein>
    <submittedName>
        <fullName evidence="3">PIR Superfamily Protein</fullName>
    </submittedName>
</protein>
<proteinExistence type="predicted"/>
<dbReference type="EMBL" id="FLQU01000973">
    <property type="protein sequence ID" value="SBS90623.1"/>
    <property type="molecule type" value="Genomic_DNA"/>
</dbReference>
<dbReference type="AlphaFoldDB" id="A0A1A8WHC7"/>
<keyword evidence="2" id="KW-1133">Transmembrane helix</keyword>
<keyword evidence="1" id="KW-0175">Coiled coil</keyword>
<keyword evidence="2" id="KW-0812">Transmembrane</keyword>
<gene>
    <name evidence="3" type="ORF">POVCU2_0062650</name>
</gene>
<evidence type="ECO:0000313" key="4">
    <source>
        <dbReference type="Proteomes" id="UP000078560"/>
    </source>
</evidence>
<dbReference type="Proteomes" id="UP000078560">
    <property type="component" value="Unassembled WGS sequence"/>
</dbReference>
<dbReference type="InterPro" id="IPR008780">
    <property type="entry name" value="Plasmodium_Vir"/>
</dbReference>
<organism evidence="3 4">
    <name type="scientific">Plasmodium ovale curtisi</name>
    <dbReference type="NCBI Taxonomy" id="864141"/>
    <lineage>
        <taxon>Eukaryota</taxon>
        <taxon>Sar</taxon>
        <taxon>Alveolata</taxon>
        <taxon>Apicomplexa</taxon>
        <taxon>Aconoidasida</taxon>
        <taxon>Haemosporida</taxon>
        <taxon>Plasmodiidae</taxon>
        <taxon>Plasmodium</taxon>
        <taxon>Plasmodium (Plasmodium)</taxon>
    </lineage>
</organism>
<keyword evidence="2" id="KW-0472">Membrane</keyword>
<reference evidence="4" key="1">
    <citation type="submission" date="2016-05" db="EMBL/GenBank/DDBJ databases">
        <authorList>
            <person name="Naeem Raeece"/>
        </authorList>
    </citation>
    <scope>NUCLEOTIDE SEQUENCE [LARGE SCALE GENOMIC DNA]</scope>
</reference>
<dbReference type="Pfam" id="PF05795">
    <property type="entry name" value="Plasmodium_Vir"/>
    <property type="match status" value="2"/>
</dbReference>
<evidence type="ECO:0000313" key="3">
    <source>
        <dbReference type="EMBL" id="SBS90623.1"/>
    </source>
</evidence>